<sequence length="51" mass="5621">MRRSAAPSQTGLGGLAKRQKFISPANTGNNTLQERSVNLTIHKSRQNNLEE</sequence>
<organism evidence="2">
    <name type="scientific">Arion vulgaris</name>
    <dbReference type="NCBI Taxonomy" id="1028688"/>
    <lineage>
        <taxon>Eukaryota</taxon>
        <taxon>Metazoa</taxon>
        <taxon>Spiralia</taxon>
        <taxon>Lophotrochozoa</taxon>
        <taxon>Mollusca</taxon>
        <taxon>Gastropoda</taxon>
        <taxon>Heterobranchia</taxon>
        <taxon>Euthyneura</taxon>
        <taxon>Panpulmonata</taxon>
        <taxon>Eupulmonata</taxon>
        <taxon>Stylommatophora</taxon>
        <taxon>Helicina</taxon>
        <taxon>Arionoidea</taxon>
        <taxon>Arionidae</taxon>
        <taxon>Arion</taxon>
    </lineage>
</organism>
<dbReference type="AlphaFoldDB" id="A0A0B6YD65"/>
<feature type="region of interest" description="Disordered" evidence="1">
    <location>
        <begin position="1"/>
        <end position="51"/>
    </location>
</feature>
<proteinExistence type="predicted"/>
<feature type="compositionally biased region" description="Polar residues" evidence="1">
    <location>
        <begin position="1"/>
        <end position="10"/>
    </location>
</feature>
<evidence type="ECO:0000256" key="1">
    <source>
        <dbReference type="SAM" id="MobiDB-lite"/>
    </source>
</evidence>
<feature type="non-terminal residue" evidence="2">
    <location>
        <position position="51"/>
    </location>
</feature>
<gene>
    <name evidence="2" type="primary">ORF21970</name>
</gene>
<protein>
    <submittedName>
        <fullName evidence="2">Uncharacterized protein</fullName>
    </submittedName>
</protein>
<feature type="compositionally biased region" description="Polar residues" evidence="1">
    <location>
        <begin position="24"/>
        <end position="41"/>
    </location>
</feature>
<evidence type="ECO:0000313" key="2">
    <source>
        <dbReference type="EMBL" id="CEK54109.1"/>
    </source>
</evidence>
<reference evidence="2" key="1">
    <citation type="submission" date="2014-12" db="EMBL/GenBank/DDBJ databases">
        <title>Insight into the proteome of Arion vulgaris.</title>
        <authorList>
            <person name="Aradska J."/>
            <person name="Bulat T."/>
            <person name="Smidak R."/>
            <person name="Sarate P."/>
            <person name="Gangsoo J."/>
            <person name="Sialana F."/>
            <person name="Bilban M."/>
            <person name="Lubec G."/>
        </authorList>
    </citation>
    <scope>NUCLEOTIDE SEQUENCE</scope>
    <source>
        <tissue evidence="2">Skin</tissue>
    </source>
</reference>
<accession>A0A0B6YD65</accession>
<name>A0A0B6YD65_9EUPU</name>
<dbReference type="EMBL" id="HACG01007244">
    <property type="protein sequence ID" value="CEK54109.1"/>
    <property type="molecule type" value="Transcribed_RNA"/>
</dbReference>